<dbReference type="AlphaFoldDB" id="A0A8H3HBM7"/>
<dbReference type="InterPro" id="IPR008491">
    <property type="entry name" value="CDK5RAP3"/>
</dbReference>
<protein>
    <recommendedName>
        <fullName evidence="2">G domain-containing protein</fullName>
    </recommendedName>
</protein>
<evidence type="ECO:0000313" key="4">
    <source>
        <dbReference type="Proteomes" id="UP000663888"/>
    </source>
</evidence>
<keyword evidence="1" id="KW-0175">Coiled coil</keyword>
<dbReference type="Gene3D" id="3.40.50.300">
    <property type="entry name" value="P-loop containing nucleotide triphosphate hydrolases"/>
    <property type="match status" value="1"/>
</dbReference>
<comment type="caution">
    <text evidence="3">The sequence shown here is derived from an EMBL/GenBank/DDBJ whole genome shotgun (WGS) entry which is preliminary data.</text>
</comment>
<evidence type="ECO:0000313" key="3">
    <source>
        <dbReference type="EMBL" id="CAE6494313.1"/>
    </source>
</evidence>
<accession>A0A8H3HBM7</accession>
<evidence type="ECO:0000259" key="2">
    <source>
        <dbReference type="Pfam" id="PF01926"/>
    </source>
</evidence>
<dbReference type="Pfam" id="PF05600">
    <property type="entry name" value="CDK5RAP3"/>
    <property type="match status" value="1"/>
</dbReference>
<dbReference type="SUPFAM" id="SSF52540">
    <property type="entry name" value="P-loop containing nucleoside triphosphate hydrolases"/>
    <property type="match status" value="1"/>
</dbReference>
<proteinExistence type="predicted"/>
<dbReference type="GO" id="GO:0005525">
    <property type="term" value="F:GTP binding"/>
    <property type="evidence" value="ECO:0007669"/>
    <property type="project" value="InterPro"/>
</dbReference>
<organism evidence="3 4">
    <name type="scientific">Rhizoctonia solani</name>
    <dbReference type="NCBI Taxonomy" id="456999"/>
    <lineage>
        <taxon>Eukaryota</taxon>
        <taxon>Fungi</taxon>
        <taxon>Dikarya</taxon>
        <taxon>Basidiomycota</taxon>
        <taxon>Agaricomycotina</taxon>
        <taxon>Agaricomycetes</taxon>
        <taxon>Cantharellales</taxon>
        <taxon>Ceratobasidiaceae</taxon>
        <taxon>Rhizoctonia</taxon>
    </lineage>
</organism>
<dbReference type="InterPro" id="IPR006073">
    <property type="entry name" value="GTP-bd"/>
</dbReference>
<gene>
    <name evidence="3" type="ORF">RDB_LOCUS145202</name>
</gene>
<dbReference type="CDD" id="cd00882">
    <property type="entry name" value="Ras_like_GTPase"/>
    <property type="match status" value="1"/>
</dbReference>
<sequence>MAANSTKPQSEVVSIPILILGAQGCGKSTLINAAFSEPVREISNGYELATKEFHFHILQASTHRFILVDSPGFDNTSMSDGEILAKLIRFLCCGKTPAKMAGVIYLHAQGAHLGSGVLRRNLSLIKTLLGDSFMERLTILLVPQPGQQKDHQELIRPLLDPKSPFYPLYDSNARVDVSVLETEPIRKVLLSYVGKAPVLVRVQDELCRSGRVPHDNDINFYLTKCARAKQGAATVTKPKPMAVSVPPSQTRQAVSTQHSSNEIKKLQLQLEESKKQKEDFSTQLQKHLSQYAALCSQLQLHENVEQSEIIQNLVDLNRHIEDIALSLSQHLVDTYAGRNMTTTRQAFQLSELKQLFEHEEGKTSLVQSSTGAGMPLEDFLDVAIRSILCEQIYKRIFAPFHPGLVLSEPRNGYTAALYSQIREKESQATLGRWRTASFAAISQMIGESELPHLKSKVSTEILNDNLMPMLRYLFGPRKNAQLKDAHIKDLSELVTQAWDWCVMLKEKIVLLGDFQPTAYRYGRVFDQAIMSEFEPRRGGPPPGRILSTIGLGLNVFHAQSSGEALGQVILSKASVVTEGWFERP</sequence>
<feature type="coiled-coil region" evidence="1">
    <location>
        <begin position="256"/>
        <end position="290"/>
    </location>
</feature>
<evidence type="ECO:0000256" key="1">
    <source>
        <dbReference type="SAM" id="Coils"/>
    </source>
</evidence>
<feature type="domain" description="G" evidence="2">
    <location>
        <begin position="17"/>
        <end position="74"/>
    </location>
</feature>
<dbReference type="Pfam" id="PF01926">
    <property type="entry name" value="MMR_HSR1"/>
    <property type="match status" value="1"/>
</dbReference>
<reference evidence="3" key="1">
    <citation type="submission" date="2021-01" db="EMBL/GenBank/DDBJ databases">
        <authorList>
            <person name="Kaushik A."/>
        </authorList>
    </citation>
    <scope>NUCLEOTIDE SEQUENCE</scope>
    <source>
        <strain evidence="3">AG4-R118</strain>
    </source>
</reference>
<dbReference type="InterPro" id="IPR027417">
    <property type="entry name" value="P-loop_NTPase"/>
</dbReference>
<dbReference type="PROSITE" id="PS51257">
    <property type="entry name" value="PROKAR_LIPOPROTEIN"/>
    <property type="match status" value="1"/>
</dbReference>
<name>A0A8H3HBM7_9AGAM</name>
<dbReference type="EMBL" id="CAJMWX010001528">
    <property type="protein sequence ID" value="CAE6494313.1"/>
    <property type="molecule type" value="Genomic_DNA"/>
</dbReference>
<dbReference type="Proteomes" id="UP000663888">
    <property type="component" value="Unassembled WGS sequence"/>
</dbReference>